<keyword evidence="8" id="KW-1185">Reference proteome</keyword>
<feature type="transmembrane region" description="Helical" evidence="6">
    <location>
        <begin position="6"/>
        <end position="22"/>
    </location>
</feature>
<comment type="similarity">
    <text evidence="2">Belongs to the autoinducer-2 exporter (AI-2E) (TC 2.A.86) family.</text>
</comment>
<evidence type="ECO:0000256" key="5">
    <source>
        <dbReference type="ARBA" id="ARBA00023136"/>
    </source>
</evidence>
<evidence type="ECO:0000313" key="8">
    <source>
        <dbReference type="Proteomes" id="UP000007934"/>
    </source>
</evidence>
<feature type="transmembrane region" description="Helical" evidence="6">
    <location>
        <begin position="258"/>
        <end position="278"/>
    </location>
</feature>
<keyword evidence="3 6" id="KW-0812">Transmembrane</keyword>
<evidence type="ECO:0000256" key="6">
    <source>
        <dbReference type="SAM" id="Phobius"/>
    </source>
</evidence>
<dbReference type="KEGG" id="hfe:HFELIS_07980"/>
<proteinExistence type="inferred from homology"/>
<dbReference type="EMBL" id="FQ670179">
    <property type="protein sequence ID" value="CBY82882.1"/>
    <property type="molecule type" value="Genomic_DNA"/>
</dbReference>
<feature type="transmembrane region" description="Helical" evidence="6">
    <location>
        <begin position="150"/>
        <end position="170"/>
    </location>
</feature>
<dbReference type="PANTHER" id="PTHR21716:SF4">
    <property type="entry name" value="TRANSMEMBRANE PROTEIN 245"/>
    <property type="match status" value="1"/>
</dbReference>
<evidence type="ECO:0000256" key="2">
    <source>
        <dbReference type="ARBA" id="ARBA00009773"/>
    </source>
</evidence>
<dbReference type="Pfam" id="PF01594">
    <property type="entry name" value="AI-2E_transport"/>
    <property type="match status" value="1"/>
</dbReference>
<reference evidence="7 8" key="1">
    <citation type="journal article" date="2011" name="Genome Biol. Evol.">
        <title>Comparative whole genome sequence analysis of the carcinogenic bacterial model pathogen Helicobacter felis.</title>
        <authorList>
            <person name="Arnold I.C."/>
            <person name="Zigova Z."/>
            <person name="Holden M."/>
            <person name="Lawley T.D."/>
            <person name="Rad R."/>
            <person name="Dougan G."/>
            <person name="Falkow S."/>
            <person name="Bentley S.D."/>
            <person name="Muller A."/>
        </authorList>
    </citation>
    <scope>NUCLEOTIDE SEQUENCE [LARGE SCALE GENOMIC DNA]</scope>
    <source>
        <strain evidence="8">ATCC 49179 / CCUG 28539 / NCTC 12436 / CS1</strain>
    </source>
</reference>
<feature type="transmembrane region" description="Helical" evidence="6">
    <location>
        <begin position="52"/>
        <end position="75"/>
    </location>
</feature>
<feature type="transmembrane region" description="Helical" evidence="6">
    <location>
        <begin position="224"/>
        <end position="246"/>
    </location>
</feature>
<accession>E7ABQ9</accession>
<protein>
    <submittedName>
        <fullName evidence="7">Outer membrane protein</fullName>
    </submittedName>
</protein>
<name>E7ABQ9_HELFC</name>
<dbReference type="InterPro" id="IPR002549">
    <property type="entry name" value="AI-2E-like"/>
</dbReference>
<feature type="transmembrane region" description="Helical" evidence="6">
    <location>
        <begin position="190"/>
        <end position="217"/>
    </location>
</feature>
<evidence type="ECO:0000256" key="4">
    <source>
        <dbReference type="ARBA" id="ARBA00022989"/>
    </source>
</evidence>
<dbReference type="GeneID" id="36133414"/>
<dbReference type="PANTHER" id="PTHR21716">
    <property type="entry name" value="TRANSMEMBRANE PROTEIN"/>
    <property type="match status" value="1"/>
</dbReference>
<dbReference type="eggNOG" id="COG0628">
    <property type="taxonomic scope" value="Bacteria"/>
</dbReference>
<dbReference type="AlphaFoldDB" id="E7ABQ9"/>
<sequence length="353" mass="40789">MRPVYFFWLLFCVAFYWMLYLYEDFLMDLLIAGLLCVTIFWLKEFLDKYMRDLFSSLLCVVVLLSFLVIPLYFIIHQSVDFLSHINLEKLSFFFNKFKADVLIFLDRFPAINTDAKNFISHLSAQSIMSYVLRFSSDIGKYSLKLASDTVMVLVFLFLCFFYGRHFYSYILEILPFEKIQSKGIFREVAGILRVVLLTSIINVVLQGVAFGALVVWFDLDWLSLGILYGLASLIPIVGGSLVWIPVALYEMYRDHTTIAIVIAIYSIVLIGGLIDSLIKPWLIGFIKHRILKISLKINEILIFFSILAGISKFGFWGIAVGPTITAFFIVLLRLYEHSFIKPKILKQRAQLEE</sequence>
<gene>
    <name evidence="7" type="primary">amaA</name>
    <name evidence="7" type="ordered locus">Hfelis_07980</name>
</gene>
<organism evidence="7 8">
    <name type="scientific">Helicobacter felis (strain ATCC 49179 / CCUG 28539 / NCTC 12436 / CS1)</name>
    <dbReference type="NCBI Taxonomy" id="936155"/>
    <lineage>
        <taxon>Bacteria</taxon>
        <taxon>Pseudomonadati</taxon>
        <taxon>Campylobacterota</taxon>
        <taxon>Epsilonproteobacteria</taxon>
        <taxon>Campylobacterales</taxon>
        <taxon>Helicobacteraceae</taxon>
        <taxon>Helicobacter</taxon>
    </lineage>
</organism>
<keyword evidence="5 6" id="KW-0472">Membrane</keyword>
<evidence type="ECO:0000313" key="7">
    <source>
        <dbReference type="EMBL" id="CBY82882.1"/>
    </source>
</evidence>
<dbReference type="RefSeq" id="WP_013469248.1">
    <property type="nucleotide sequence ID" value="NC_014810.2"/>
</dbReference>
<evidence type="ECO:0000256" key="1">
    <source>
        <dbReference type="ARBA" id="ARBA00004141"/>
    </source>
</evidence>
<dbReference type="HOGENOM" id="CLU_041771_4_0_7"/>
<dbReference type="STRING" id="936155.HFELIS_07980"/>
<evidence type="ECO:0000256" key="3">
    <source>
        <dbReference type="ARBA" id="ARBA00022692"/>
    </source>
</evidence>
<dbReference type="GO" id="GO:0016020">
    <property type="term" value="C:membrane"/>
    <property type="evidence" value="ECO:0007669"/>
    <property type="project" value="UniProtKB-SubCell"/>
</dbReference>
<dbReference type="OrthoDB" id="5348369at2"/>
<dbReference type="Proteomes" id="UP000007934">
    <property type="component" value="Chromosome"/>
</dbReference>
<keyword evidence="4 6" id="KW-1133">Transmembrane helix</keyword>
<feature type="transmembrane region" description="Helical" evidence="6">
    <location>
        <begin position="316"/>
        <end position="335"/>
    </location>
</feature>
<feature type="transmembrane region" description="Helical" evidence="6">
    <location>
        <begin position="29"/>
        <end position="46"/>
    </location>
</feature>
<comment type="subcellular location">
    <subcellularLocation>
        <location evidence="1">Membrane</location>
        <topology evidence="1">Multi-pass membrane protein</topology>
    </subcellularLocation>
</comment>